<keyword evidence="1" id="KW-0805">Transcription regulation</keyword>
<dbReference type="InterPro" id="IPR028082">
    <property type="entry name" value="Peripla_BP_I"/>
</dbReference>
<name>A0A9D1DWC2_9FIRM</name>
<dbReference type="SMART" id="SM00354">
    <property type="entry name" value="HTH_LACI"/>
    <property type="match status" value="1"/>
</dbReference>
<dbReference type="CDD" id="cd01392">
    <property type="entry name" value="HTH_LacI"/>
    <property type="match status" value="1"/>
</dbReference>
<keyword evidence="3" id="KW-0804">Transcription</keyword>
<dbReference type="InterPro" id="IPR010982">
    <property type="entry name" value="Lambda_DNA-bd_dom_sf"/>
</dbReference>
<dbReference type="Pfam" id="PF13377">
    <property type="entry name" value="Peripla_BP_3"/>
    <property type="match status" value="1"/>
</dbReference>
<dbReference type="PANTHER" id="PTHR30146">
    <property type="entry name" value="LACI-RELATED TRANSCRIPTIONAL REPRESSOR"/>
    <property type="match status" value="1"/>
</dbReference>
<dbReference type="Proteomes" id="UP000824241">
    <property type="component" value="Unassembled WGS sequence"/>
</dbReference>
<dbReference type="SUPFAM" id="SSF47413">
    <property type="entry name" value="lambda repressor-like DNA-binding domains"/>
    <property type="match status" value="1"/>
</dbReference>
<reference evidence="5" key="1">
    <citation type="submission" date="2020-10" db="EMBL/GenBank/DDBJ databases">
        <authorList>
            <person name="Gilroy R."/>
        </authorList>
    </citation>
    <scope>NUCLEOTIDE SEQUENCE</scope>
    <source>
        <strain evidence="5">CHK189-12415</strain>
    </source>
</reference>
<keyword evidence="2 5" id="KW-0238">DNA-binding</keyword>
<dbReference type="GO" id="GO:0003700">
    <property type="term" value="F:DNA-binding transcription factor activity"/>
    <property type="evidence" value="ECO:0007669"/>
    <property type="project" value="TreeGrafter"/>
</dbReference>
<evidence type="ECO:0000256" key="2">
    <source>
        <dbReference type="ARBA" id="ARBA00023125"/>
    </source>
</evidence>
<evidence type="ECO:0000313" key="6">
    <source>
        <dbReference type="Proteomes" id="UP000824241"/>
    </source>
</evidence>
<gene>
    <name evidence="5" type="ORF">IAB37_01965</name>
</gene>
<dbReference type="PROSITE" id="PS50932">
    <property type="entry name" value="HTH_LACI_2"/>
    <property type="match status" value="1"/>
</dbReference>
<dbReference type="Gene3D" id="1.10.260.40">
    <property type="entry name" value="lambda repressor-like DNA-binding domains"/>
    <property type="match status" value="1"/>
</dbReference>
<dbReference type="SUPFAM" id="SSF53822">
    <property type="entry name" value="Periplasmic binding protein-like I"/>
    <property type="match status" value="1"/>
</dbReference>
<proteinExistence type="predicted"/>
<dbReference type="PANTHER" id="PTHR30146:SF109">
    <property type="entry name" value="HTH-TYPE TRANSCRIPTIONAL REGULATOR GALS"/>
    <property type="match status" value="1"/>
</dbReference>
<organism evidence="5 6">
    <name type="scientific">Candidatus Faecivivens stercoravium</name>
    <dbReference type="NCBI Taxonomy" id="2840803"/>
    <lineage>
        <taxon>Bacteria</taxon>
        <taxon>Bacillati</taxon>
        <taxon>Bacillota</taxon>
        <taxon>Clostridia</taxon>
        <taxon>Eubacteriales</taxon>
        <taxon>Oscillospiraceae</taxon>
        <taxon>Oscillospiraceae incertae sedis</taxon>
        <taxon>Candidatus Faecivivens</taxon>
    </lineage>
</organism>
<evidence type="ECO:0000256" key="1">
    <source>
        <dbReference type="ARBA" id="ARBA00023015"/>
    </source>
</evidence>
<evidence type="ECO:0000259" key="4">
    <source>
        <dbReference type="PROSITE" id="PS50932"/>
    </source>
</evidence>
<reference evidence="5" key="2">
    <citation type="journal article" date="2021" name="PeerJ">
        <title>Extensive microbial diversity within the chicken gut microbiome revealed by metagenomics and culture.</title>
        <authorList>
            <person name="Gilroy R."/>
            <person name="Ravi A."/>
            <person name="Getino M."/>
            <person name="Pursley I."/>
            <person name="Horton D.L."/>
            <person name="Alikhan N.F."/>
            <person name="Baker D."/>
            <person name="Gharbi K."/>
            <person name="Hall N."/>
            <person name="Watson M."/>
            <person name="Adriaenssens E.M."/>
            <person name="Foster-Nyarko E."/>
            <person name="Jarju S."/>
            <person name="Secka A."/>
            <person name="Antonio M."/>
            <person name="Oren A."/>
            <person name="Chaudhuri R.R."/>
            <person name="La Ragione R."/>
            <person name="Hildebrand F."/>
            <person name="Pallen M.J."/>
        </authorList>
    </citation>
    <scope>NUCLEOTIDE SEQUENCE</scope>
    <source>
        <strain evidence="5">CHK189-12415</strain>
    </source>
</reference>
<feature type="domain" description="HTH lacI-type" evidence="4">
    <location>
        <begin position="3"/>
        <end position="46"/>
    </location>
</feature>
<sequence length="349" mass="38794">MKASIKQISEMTGFSPATVSNALNNKKGVNRETQEKILQAARECGYLSEGGPIHSIRFVIYKDSGRIVTDTPFFSALIEGVEMESRRGDFETVICNLNRSAPDYEERLNQILTDPTSGILLLATELDEKEAARFKDALAPVVVLDNWFEETSFNSVLISNTDSSCAAAEYLIRRGHREIGYLQSEIPIKNFFYRIEGYERALKAHGLEPPEGGVLKLPPSMDGAREQMNRLLREGVKLPPAFLADNDIIALGAMKAMQDNGIRVPDDVSIIGFDDLPFCSITTPGLTTIRVFKQEMGRTAVRRLLELVRYGDQYVTKSQICTAFVERGSVRDCTPPVVDSEPEQPAKHA</sequence>
<evidence type="ECO:0000256" key="3">
    <source>
        <dbReference type="ARBA" id="ARBA00023163"/>
    </source>
</evidence>
<protein>
    <submittedName>
        <fullName evidence="5">LacI family DNA-binding transcriptional regulator</fullName>
    </submittedName>
</protein>
<accession>A0A9D1DWC2</accession>
<dbReference type="AlphaFoldDB" id="A0A9D1DWC2"/>
<dbReference type="Gene3D" id="3.40.50.2300">
    <property type="match status" value="2"/>
</dbReference>
<dbReference type="InterPro" id="IPR000843">
    <property type="entry name" value="HTH_LacI"/>
</dbReference>
<dbReference type="GO" id="GO:0000976">
    <property type="term" value="F:transcription cis-regulatory region binding"/>
    <property type="evidence" value="ECO:0007669"/>
    <property type="project" value="TreeGrafter"/>
</dbReference>
<comment type="caution">
    <text evidence="5">The sequence shown here is derived from an EMBL/GenBank/DDBJ whole genome shotgun (WGS) entry which is preliminary data.</text>
</comment>
<evidence type="ECO:0000313" key="5">
    <source>
        <dbReference type="EMBL" id="HIR60329.1"/>
    </source>
</evidence>
<dbReference type="EMBL" id="DVHA01000066">
    <property type="protein sequence ID" value="HIR60329.1"/>
    <property type="molecule type" value="Genomic_DNA"/>
</dbReference>
<dbReference type="InterPro" id="IPR046335">
    <property type="entry name" value="LacI/GalR-like_sensor"/>
</dbReference>
<dbReference type="Pfam" id="PF00356">
    <property type="entry name" value="LacI"/>
    <property type="match status" value="1"/>
</dbReference>